<evidence type="ECO:0000256" key="9">
    <source>
        <dbReference type="ARBA" id="ARBA00022989"/>
    </source>
</evidence>
<proteinExistence type="inferred from homology"/>
<dbReference type="GO" id="GO:0005886">
    <property type="term" value="C:plasma membrane"/>
    <property type="evidence" value="ECO:0007669"/>
    <property type="project" value="UniProtKB-SubCell"/>
</dbReference>
<dbReference type="GO" id="GO:0007059">
    <property type="term" value="P:chromosome segregation"/>
    <property type="evidence" value="ECO:0007669"/>
    <property type="project" value="UniProtKB-KW"/>
</dbReference>
<dbReference type="Gene3D" id="3.30.980.40">
    <property type="match status" value="1"/>
</dbReference>
<dbReference type="RefSeq" id="WP_013553740.1">
    <property type="nucleotide sequence ID" value="NC_014935.1"/>
</dbReference>
<dbReference type="Gene3D" id="1.10.10.10">
    <property type="entry name" value="Winged helix-like DNA-binding domain superfamily/Winged helix DNA-binding domain"/>
    <property type="match status" value="1"/>
</dbReference>
<dbReference type="InterPro" id="IPR036390">
    <property type="entry name" value="WH_DNA-bd_sf"/>
</dbReference>
<evidence type="ECO:0000256" key="11">
    <source>
        <dbReference type="ARBA" id="ARBA00023136"/>
    </source>
</evidence>
<dbReference type="Pfam" id="PF13491">
    <property type="entry name" value="FtsK_4TM"/>
    <property type="match status" value="1"/>
</dbReference>
<dbReference type="PANTHER" id="PTHR22683">
    <property type="entry name" value="SPORULATION PROTEIN RELATED"/>
    <property type="match status" value="1"/>
</dbReference>
<reference evidence="18 19" key="1">
    <citation type="journal article" date="2011" name="Stand. Genomic Sci.">
        <title>Complete genome sequence of Nitratifractor salsuginis type strain (E9I37-1).</title>
        <authorList>
            <person name="Anderson I."/>
            <person name="Sikorski J."/>
            <person name="Zeytun A."/>
            <person name="Nolan M."/>
            <person name="Lapidus A."/>
            <person name="Lucas S."/>
            <person name="Hammon N."/>
            <person name="Deshpande S."/>
            <person name="Cheng J.F."/>
            <person name="Tapia R."/>
            <person name="Han C."/>
            <person name="Goodwin L."/>
            <person name="Pitluck S."/>
            <person name="Liolios K."/>
            <person name="Pagani I."/>
            <person name="Ivanova N."/>
            <person name="Huntemann M."/>
            <person name="Mavromatis K."/>
            <person name="Ovchinikova G."/>
            <person name="Pati A."/>
            <person name="Chen A."/>
            <person name="Palaniappan K."/>
            <person name="Land M."/>
            <person name="Hauser L."/>
            <person name="Brambilla E.M."/>
            <person name="Ngatchou-Djao O.D."/>
            <person name="Rohde M."/>
            <person name="Tindall B.J."/>
            <person name="Goker M."/>
            <person name="Detter J.C."/>
            <person name="Woyke T."/>
            <person name="Bristow J."/>
            <person name="Eisen J.A."/>
            <person name="Markowitz V."/>
            <person name="Hugenholtz P."/>
            <person name="Klenk H.P."/>
            <person name="Kyrpides N.C."/>
        </authorList>
    </citation>
    <scope>NUCLEOTIDE SEQUENCE [LARGE SCALE GENOMIC DNA]</scope>
    <source>
        <strain evidence="19">DSM 16511 / JCM 12458 / E9I37-1</strain>
    </source>
</reference>
<evidence type="ECO:0000259" key="17">
    <source>
        <dbReference type="PROSITE" id="PS50901"/>
    </source>
</evidence>
<dbReference type="InterPro" id="IPR002543">
    <property type="entry name" value="FtsK_dom"/>
</dbReference>
<dbReference type="GO" id="GO:0051301">
    <property type="term" value="P:cell division"/>
    <property type="evidence" value="ECO:0007669"/>
    <property type="project" value="UniProtKB-KW"/>
</dbReference>
<dbReference type="STRING" id="749222.Nitsa_0781"/>
<keyword evidence="3" id="KW-1003">Cell membrane</keyword>
<keyword evidence="7" id="KW-0159">Chromosome partition</keyword>
<evidence type="ECO:0000256" key="3">
    <source>
        <dbReference type="ARBA" id="ARBA00022475"/>
    </source>
</evidence>
<dbReference type="Gene3D" id="3.40.50.300">
    <property type="entry name" value="P-loop containing nucleotide triphosphate hydrolases"/>
    <property type="match status" value="1"/>
</dbReference>
<comment type="similarity">
    <text evidence="2">Belongs to the FtsK/SpoIIIE/SftA family.</text>
</comment>
<dbReference type="InterPro" id="IPR025199">
    <property type="entry name" value="FtsK_4TM"/>
</dbReference>
<dbReference type="InterPro" id="IPR050206">
    <property type="entry name" value="FtsK/SpoIIIE/SftA"/>
</dbReference>
<keyword evidence="8 14" id="KW-0067">ATP-binding</keyword>
<dbReference type="GO" id="GO:0005524">
    <property type="term" value="F:ATP binding"/>
    <property type="evidence" value="ECO:0007669"/>
    <property type="project" value="UniProtKB-UniRule"/>
</dbReference>
<dbReference type="Pfam" id="PF17854">
    <property type="entry name" value="FtsK_alpha"/>
    <property type="match status" value="1"/>
</dbReference>
<dbReference type="SMART" id="SM00382">
    <property type="entry name" value="AAA"/>
    <property type="match status" value="1"/>
</dbReference>
<evidence type="ECO:0000256" key="6">
    <source>
        <dbReference type="ARBA" id="ARBA00022741"/>
    </source>
</evidence>
<dbReference type="KEGG" id="nsa:Nitsa_0781"/>
<evidence type="ECO:0000256" key="1">
    <source>
        <dbReference type="ARBA" id="ARBA00004651"/>
    </source>
</evidence>
<dbReference type="CDD" id="cd01127">
    <property type="entry name" value="TrwB_TraG_TraD_VirD4"/>
    <property type="match status" value="1"/>
</dbReference>
<dbReference type="Proteomes" id="UP000008633">
    <property type="component" value="Chromosome"/>
</dbReference>
<feature type="transmembrane region" description="Helical" evidence="16">
    <location>
        <begin position="74"/>
        <end position="95"/>
    </location>
</feature>
<feature type="transmembrane region" description="Helical" evidence="16">
    <location>
        <begin position="107"/>
        <end position="132"/>
    </location>
</feature>
<evidence type="ECO:0000256" key="2">
    <source>
        <dbReference type="ARBA" id="ARBA00006474"/>
    </source>
</evidence>
<dbReference type="AlphaFoldDB" id="E6X2B1"/>
<keyword evidence="10" id="KW-0238">DNA-binding</keyword>
<dbReference type="Pfam" id="PF09397">
    <property type="entry name" value="FtsK_gamma"/>
    <property type="match status" value="1"/>
</dbReference>
<comment type="subcellular location">
    <subcellularLocation>
        <location evidence="1">Cell membrane</location>
        <topology evidence="1">Multi-pass membrane protein</topology>
    </subcellularLocation>
</comment>
<feature type="binding site" evidence="14">
    <location>
        <begin position="501"/>
        <end position="508"/>
    </location>
    <ligand>
        <name>ATP</name>
        <dbReference type="ChEBI" id="CHEBI:30616"/>
    </ligand>
</feature>
<dbReference type="InterPro" id="IPR036388">
    <property type="entry name" value="WH-like_DNA-bd_sf"/>
</dbReference>
<evidence type="ECO:0000256" key="14">
    <source>
        <dbReference type="PROSITE-ProRule" id="PRU00289"/>
    </source>
</evidence>
<evidence type="ECO:0000313" key="19">
    <source>
        <dbReference type="Proteomes" id="UP000008633"/>
    </source>
</evidence>
<dbReference type="InterPro" id="IPR027417">
    <property type="entry name" value="P-loop_NTPase"/>
</dbReference>
<dbReference type="HOGENOM" id="CLU_001981_9_7_7"/>
<evidence type="ECO:0000256" key="12">
    <source>
        <dbReference type="ARBA" id="ARBA00023306"/>
    </source>
</evidence>
<evidence type="ECO:0000256" key="10">
    <source>
        <dbReference type="ARBA" id="ARBA00023125"/>
    </source>
</evidence>
<keyword evidence="5 16" id="KW-0812">Transmembrane</keyword>
<keyword evidence="9 16" id="KW-1133">Transmembrane helix</keyword>
<dbReference type="PROSITE" id="PS50901">
    <property type="entry name" value="FTSK"/>
    <property type="match status" value="1"/>
</dbReference>
<feature type="region of interest" description="Disordered" evidence="15">
    <location>
        <begin position="222"/>
        <end position="322"/>
    </location>
</feature>
<evidence type="ECO:0000256" key="5">
    <source>
        <dbReference type="ARBA" id="ARBA00022692"/>
    </source>
</evidence>
<comment type="subunit">
    <text evidence="13">Homohexamer. Forms a ring that surrounds DNA.</text>
</comment>
<name>E6X2B1_NITSE</name>
<dbReference type="GO" id="GO:0003677">
    <property type="term" value="F:DNA binding"/>
    <property type="evidence" value="ECO:0007669"/>
    <property type="project" value="UniProtKB-KW"/>
</dbReference>
<accession>E6X2B1</accession>
<evidence type="ECO:0000256" key="13">
    <source>
        <dbReference type="ARBA" id="ARBA00025923"/>
    </source>
</evidence>
<dbReference type="InterPro" id="IPR041027">
    <property type="entry name" value="FtsK_alpha"/>
</dbReference>
<gene>
    <name evidence="18" type="ordered locus">Nitsa_0781</name>
</gene>
<dbReference type="Pfam" id="PF01580">
    <property type="entry name" value="FtsK_SpoIIIE"/>
    <property type="match status" value="1"/>
</dbReference>
<feature type="compositionally biased region" description="Acidic residues" evidence="15">
    <location>
        <begin position="258"/>
        <end position="267"/>
    </location>
</feature>
<dbReference type="eggNOG" id="COG1674">
    <property type="taxonomic scope" value="Bacteria"/>
</dbReference>
<dbReference type="InterPro" id="IPR018541">
    <property type="entry name" value="Ftsk_gamma"/>
</dbReference>
<feature type="transmembrane region" description="Helical" evidence="16">
    <location>
        <begin position="43"/>
        <end position="62"/>
    </location>
</feature>
<dbReference type="SUPFAM" id="SSF46785">
    <property type="entry name" value="Winged helix' DNA-binding domain"/>
    <property type="match status" value="1"/>
</dbReference>
<evidence type="ECO:0000256" key="15">
    <source>
        <dbReference type="SAM" id="MobiDB-lite"/>
    </source>
</evidence>
<evidence type="ECO:0000256" key="4">
    <source>
        <dbReference type="ARBA" id="ARBA00022618"/>
    </source>
</evidence>
<keyword evidence="12" id="KW-0131">Cell cycle</keyword>
<dbReference type="SMART" id="SM00843">
    <property type="entry name" value="Ftsk_gamma"/>
    <property type="match status" value="1"/>
</dbReference>
<evidence type="ECO:0000313" key="18">
    <source>
        <dbReference type="EMBL" id="ADV46046.1"/>
    </source>
</evidence>
<dbReference type="EMBL" id="CP002452">
    <property type="protein sequence ID" value="ADV46046.1"/>
    <property type="molecule type" value="Genomic_DNA"/>
</dbReference>
<keyword evidence="4" id="KW-0132">Cell division</keyword>
<organism evidence="18 19">
    <name type="scientific">Nitratifractor salsuginis (strain DSM 16511 / JCM 12458 / E9I37-1)</name>
    <dbReference type="NCBI Taxonomy" id="749222"/>
    <lineage>
        <taxon>Bacteria</taxon>
        <taxon>Pseudomonadati</taxon>
        <taxon>Campylobacterota</taxon>
        <taxon>Epsilonproteobacteria</taxon>
        <taxon>Campylobacterales</taxon>
        <taxon>Sulfurovaceae</taxon>
        <taxon>Nitratifractor</taxon>
    </lineage>
</organism>
<keyword evidence="19" id="KW-1185">Reference proteome</keyword>
<dbReference type="SUPFAM" id="SSF52540">
    <property type="entry name" value="P-loop containing nucleoside triphosphate hydrolases"/>
    <property type="match status" value="1"/>
</dbReference>
<keyword evidence="6 14" id="KW-0547">Nucleotide-binding</keyword>
<reference evidence="19" key="2">
    <citation type="submission" date="2011-01" db="EMBL/GenBank/DDBJ databases">
        <title>The complete genome of Nitratifractor salsuginis DSM 16511.</title>
        <authorList>
            <consortium name="US DOE Joint Genome Institute (JGI-PGF)"/>
            <person name="Lucas S."/>
            <person name="Copeland A."/>
            <person name="Lapidus A."/>
            <person name="Bruce D."/>
            <person name="Goodwin L."/>
            <person name="Pitluck S."/>
            <person name="Kyrpides N."/>
            <person name="Mavromatis K."/>
            <person name="Ivanova N."/>
            <person name="Mikhailova N."/>
            <person name="Zeytun A."/>
            <person name="Detter J.C."/>
            <person name="Tapia R."/>
            <person name="Han C."/>
            <person name="Land M."/>
            <person name="Hauser L."/>
            <person name="Markowitz V."/>
            <person name="Cheng J.-F."/>
            <person name="Hugenholtz P."/>
            <person name="Woyke T."/>
            <person name="Wu D."/>
            <person name="Tindall B."/>
            <person name="Schuetze A."/>
            <person name="Brambilla E."/>
            <person name="Klenk H.-P."/>
            <person name="Eisen J.A."/>
        </authorList>
    </citation>
    <scope>NUCLEOTIDE SEQUENCE [LARGE SCALE GENOMIC DNA]</scope>
    <source>
        <strain evidence="19">DSM 16511 / JCM 12458 / E9I37-1</strain>
    </source>
</reference>
<keyword evidence="11 16" id="KW-0472">Membrane</keyword>
<evidence type="ECO:0000256" key="16">
    <source>
        <dbReference type="SAM" id="Phobius"/>
    </source>
</evidence>
<sequence>MRIVAVIIGAIVLIYGAFSTVMHDTTLVGQVGRQIGTWNLRLFGYLAYVDFLILFYPLYLFYRDPSVMKRREGYVGWMLFFISLVILQPLLVGRIQSGLIGRELYDAMIPFIGLAGLWLFWLMVFALSLTLVMDGEWKVADRLSHWLERRREKRRERLEQRAEKKAMRSGSVSVKSPRKRIKVPTISFAWIRELFRNPFDHNREKEIERIITMDLPPIEVEDTIKNTPRRKPRGLPAARRRVDSEPEEELESYKSELEENVEQEETLLESLEQAPAVSQNREEPEEELPSILEEKPATKNAKPTPKTTRKREKKPASPGNVTIVDQLEENAKLLEGIEKGKMAKPKNFRLPKLDFLAKPPRSSKKINETEIDRKIGELLDKLGRFKIEGDVVRTYSGPLVTTFEFKPAPNVKVSKILGLQDDLAMALSAETIRIQAPIPGRDVVGIEIPNETFETIYLREILESDLFKNSKSPLTVALGKDIVGNPFVTDLKKLPHLLIAGTTGSGKSVGINAMLLSLLYRNDPDRLKLVLIDPKMLEFSIYNDIPHLLTPVIIEPKKAISALANMVHEMERRYKVMAESRVKNIDNYNEKARQEGWEEMPFIVVVIDELADLMMNGGKDVEYSIARLAQMARAAGIHLIVATQRPSVDVVTGLIKANLPSRLSYRVGQKIDSKVILDQMGAESLLGRGDALFTPPGAIGLVRLHAPWNSEEEIEKVVEFLKAQREPEYDESYLSEGGTSGGEGEGDVDEELDPLYEQAKEIVLTDKKTSISYLQRKLQIGYNRSANLIEQLERTGVLSAPNAKGQRELLL</sequence>
<protein>
    <submittedName>
        <fullName evidence="18">DNA translocase FtsK</fullName>
    </submittedName>
</protein>
<evidence type="ECO:0000256" key="8">
    <source>
        <dbReference type="ARBA" id="ARBA00022840"/>
    </source>
</evidence>
<evidence type="ECO:0000256" key="7">
    <source>
        <dbReference type="ARBA" id="ARBA00022829"/>
    </source>
</evidence>
<feature type="region of interest" description="Disordered" evidence="15">
    <location>
        <begin position="728"/>
        <end position="749"/>
    </location>
</feature>
<feature type="domain" description="FtsK" evidence="17">
    <location>
        <begin position="484"/>
        <end position="674"/>
    </location>
</feature>
<dbReference type="PANTHER" id="PTHR22683:SF41">
    <property type="entry name" value="DNA TRANSLOCASE FTSK"/>
    <property type="match status" value="1"/>
</dbReference>
<dbReference type="InterPro" id="IPR003593">
    <property type="entry name" value="AAA+_ATPase"/>
</dbReference>